<keyword evidence="6 10" id="KW-1133">Transmembrane helix</keyword>
<evidence type="ECO:0000256" key="1">
    <source>
        <dbReference type="ARBA" id="ARBA00004648"/>
    </source>
</evidence>
<reference evidence="12" key="1">
    <citation type="submission" date="2016-04" db="EMBL/GenBank/DDBJ databases">
        <title>Comparative genomics of biotechnologically important yeasts.</title>
        <authorList>
            <consortium name="DOE Joint Genome Institute"/>
            <person name="Riley R."/>
            <person name="Haridas S."/>
            <person name="Wolfe K.H."/>
            <person name="Lopes M.R."/>
            <person name="Hittinger C.T."/>
            <person name="Goker M."/>
            <person name="Salamov A."/>
            <person name="Wisecaver J."/>
            <person name="Long T.M."/>
            <person name="Aerts A.L."/>
            <person name="Barry K."/>
            <person name="Choi C."/>
            <person name="Clum A."/>
            <person name="Coughlan A.Y."/>
            <person name="Deshpande S."/>
            <person name="Douglass A.P."/>
            <person name="Hanson S.J."/>
            <person name="Klenk H.-P."/>
            <person name="Labutti K."/>
            <person name="Lapidus A."/>
            <person name="Lindquist E."/>
            <person name="Lipzen A."/>
            <person name="Meier-Kolthoff J.P."/>
            <person name="Ohm R.A."/>
            <person name="Otillar R.P."/>
            <person name="Pangilinan J."/>
            <person name="Peng Y."/>
            <person name="Rokas A."/>
            <person name="Rosa C.A."/>
            <person name="Scheuner C."/>
            <person name="Sibirny A.A."/>
            <person name="Slot J.C."/>
            <person name="Stielow J.B."/>
            <person name="Sun H."/>
            <person name="Kurtzman C.P."/>
            <person name="Blackwell M."/>
            <person name="Grigoriev I.V."/>
            <person name="Jeffries T.W."/>
        </authorList>
    </citation>
    <scope>NUCLEOTIDE SEQUENCE [LARGE SCALE GENOMIC DNA]</scope>
    <source>
        <strain evidence="12">NRRL YB-2248</strain>
    </source>
</reference>
<evidence type="ECO:0000256" key="5">
    <source>
        <dbReference type="ARBA" id="ARBA00022968"/>
    </source>
</evidence>
<proteinExistence type="inferred from homology"/>
<dbReference type="EMBL" id="KV453848">
    <property type="protein sequence ID" value="ODV87335.1"/>
    <property type="molecule type" value="Genomic_DNA"/>
</dbReference>
<evidence type="ECO:0000256" key="7">
    <source>
        <dbReference type="ARBA" id="ARBA00023136"/>
    </source>
</evidence>
<evidence type="ECO:0000256" key="2">
    <source>
        <dbReference type="ARBA" id="ARBA00009289"/>
    </source>
</evidence>
<feature type="transmembrane region" description="Helical" evidence="10">
    <location>
        <begin position="12"/>
        <end position="36"/>
    </location>
</feature>
<organism evidence="11 12">
    <name type="scientific">[Candida] arabinofermentans NRRL YB-2248</name>
    <dbReference type="NCBI Taxonomy" id="983967"/>
    <lineage>
        <taxon>Eukaryota</taxon>
        <taxon>Fungi</taxon>
        <taxon>Dikarya</taxon>
        <taxon>Ascomycota</taxon>
        <taxon>Saccharomycotina</taxon>
        <taxon>Pichiomycetes</taxon>
        <taxon>Pichiales</taxon>
        <taxon>Pichiaceae</taxon>
        <taxon>Ogataea</taxon>
        <taxon>Ogataea/Candida clade</taxon>
    </lineage>
</organism>
<accession>A0A1E4T6H6</accession>
<dbReference type="Proteomes" id="UP000094801">
    <property type="component" value="Unassembled WGS sequence"/>
</dbReference>
<evidence type="ECO:0000256" key="10">
    <source>
        <dbReference type="SAM" id="Phobius"/>
    </source>
</evidence>
<dbReference type="GO" id="GO:0045047">
    <property type="term" value="P:protein targeting to ER"/>
    <property type="evidence" value="ECO:0007669"/>
    <property type="project" value="TreeGrafter"/>
</dbReference>
<keyword evidence="5" id="KW-0735">Signal-anchor</keyword>
<protein>
    <recommendedName>
        <fullName evidence="9">Signal peptidase subunit 3</fullName>
    </recommendedName>
</protein>
<comment type="subcellular location">
    <subcellularLocation>
        <location evidence="1">Endoplasmic reticulum membrane</location>
        <topology evidence="1">Single-pass type II membrane protein</topology>
    </subcellularLocation>
</comment>
<dbReference type="PANTHER" id="PTHR12804">
    <property type="entry name" value="MICROSOMAL SIGNAL PEPTIDASE 23 KD SUBUNIT SPC22/23"/>
    <property type="match status" value="1"/>
</dbReference>
<name>A0A1E4T6H6_9ASCO</name>
<dbReference type="GO" id="GO:0005787">
    <property type="term" value="C:signal peptidase complex"/>
    <property type="evidence" value="ECO:0007669"/>
    <property type="project" value="UniProtKB-UniRule"/>
</dbReference>
<dbReference type="PANTHER" id="PTHR12804:SF0">
    <property type="entry name" value="SIGNAL PEPTIDASE COMPLEX SUBUNIT 3"/>
    <property type="match status" value="1"/>
</dbReference>
<sequence length="186" mass="21049">MFNVFQRLQNTFNYILTLIIAIGVTVSVLGYAQLYLEGYQTISGNTLVNKSINTLKYSRNFGGRPNVGKENIKLNFELDTDLTSLFNWNTKQVFVYLVGEYAGLEEGENSKVVFWDKIISDKNDAVLNLSSLKSKYSVWDYQDSLANKTMNIKLEYNIQPWVGPLIWGSVGSDYIFTAPPVKTANS</sequence>
<evidence type="ECO:0000256" key="3">
    <source>
        <dbReference type="ARBA" id="ARBA00022692"/>
    </source>
</evidence>
<keyword evidence="12" id="KW-1185">Reference proteome</keyword>
<keyword evidence="4 9" id="KW-0256">Endoplasmic reticulum</keyword>
<dbReference type="AlphaFoldDB" id="A0A1E4T6H6"/>
<evidence type="ECO:0000256" key="4">
    <source>
        <dbReference type="ARBA" id="ARBA00022824"/>
    </source>
</evidence>
<gene>
    <name evidence="11" type="ORF">CANARDRAFT_5881</name>
</gene>
<dbReference type="OrthoDB" id="10261524at2759"/>
<dbReference type="InterPro" id="IPR007653">
    <property type="entry name" value="SPC3"/>
</dbReference>
<evidence type="ECO:0000256" key="6">
    <source>
        <dbReference type="ARBA" id="ARBA00022989"/>
    </source>
</evidence>
<comment type="function">
    <text evidence="8">Essential component of the signal peptidase complex (SPC) which catalyzes the cleavage of N-terminal signal sequences from nascent proteins as they are translocated into the lumen of the endoplasmic reticulum. Essential for the SPC catalytic activity, possibly by stabilizing and positioning the active center of the complex close to the lumenal surface. Essential for viability.</text>
</comment>
<dbReference type="PIRSF" id="PIRSF016089">
    <property type="entry name" value="SPC22"/>
    <property type="match status" value="1"/>
</dbReference>
<evidence type="ECO:0000256" key="9">
    <source>
        <dbReference type="PIRNR" id="PIRNR016089"/>
    </source>
</evidence>
<comment type="similarity">
    <text evidence="2 9">Belongs to the SPCS3 family.</text>
</comment>
<evidence type="ECO:0000313" key="12">
    <source>
        <dbReference type="Proteomes" id="UP000094801"/>
    </source>
</evidence>
<evidence type="ECO:0000256" key="8">
    <source>
        <dbReference type="ARBA" id="ARBA00045670"/>
    </source>
</evidence>
<keyword evidence="7 9" id="KW-0472">Membrane</keyword>
<dbReference type="GO" id="GO:0006465">
    <property type="term" value="P:signal peptide processing"/>
    <property type="evidence" value="ECO:0007669"/>
    <property type="project" value="UniProtKB-UniRule"/>
</dbReference>
<dbReference type="Pfam" id="PF04573">
    <property type="entry name" value="SPC22"/>
    <property type="match status" value="1"/>
</dbReference>
<evidence type="ECO:0000313" key="11">
    <source>
        <dbReference type="EMBL" id="ODV87335.1"/>
    </source>
</evidence>
<dbReference type="STRING" id="983967.A0A1E4T6H6"/>
<keyword evidence="3 10" id="KW-0812">Transmembrane</keyword>